<proteinExistence type="predicted"/>
<dbReference type="Proteomes" id="UP000434209">
    <property type="component" value="Chromosome 3"/>
</dbReference>
<dbReference type="EMBL" id="CP046911">
    <property type="protein sequence ID" value="QGZ58737.1"/>
    <property type="molecule type" value="Genomic_DNA"/>
</dbReference>
<sequence length="68" mass="7180">MITYFSRLNATFAIAGLLMMAPFMAMARLPAPTASPHGDSIAKNRIASRAANDEHRASEADASESAGK</sequence>
<name>A0A7Z2GBI6_9BURK</name>
<dbReference type="OrthoDB" id="9113629at2"/>
<evidence type="ECO:0000313" key="4">
    <source>
        <dbReference type="Proteomes" id="UP000434209"/>
    </source>
</evidence>
<evidence type="ECO:0000313" key="3">
    <source>
        <dbReference type="EMBL" id="QGZ58737.1"/>
    </source>
</evidence>
<gene>
    <name evidence="3" type="ORF">FAZ97_27585</name>
</gene>
<feature type="region of interest" description="Disordered" evidence="1">
    <location>
        <begin position="33"/>
        <end position="68"/>
    </location>
</feature>
<feature type="signal peptide" evidence="2">
    <location>
        <begin position="1"/>
        <end position="27"/>
    </location>
</feature>
<feature type="chain" id="PRO_5031236354" evidence="2">
    <location>
        <begin position="28"/>
        <end position="68"/>
    </location>
</feature>
<dbReference type="RefSeq" id="WP_158761820.1">
    <property type="nucleotide sequence ID" value="NZ_CP046911.1"/>
</dbReference>
<organism evidence="3 4">
    <name type="scientific">Paraburkholderia acidiphila</name>
    <dbReference type="NCBI Taxonomy" id="2571747"/>
    <lineage>
        <taxon>Bacteria</taxon>
        <taxon>Pseudomonadati</taxon>
        <taxon>Pseudomonadota</taxon>
        <taxon>Betaproteobacteria</taxon>
        <taxon>Burkholderiales</taxon>
        <taxon>Burkholderiaceae</taxon>
        <taxon>Paraburkholderia</taxon>
    </lineage>
</organism>
<keyword evidence="4" id="KW-1185">Reference proteome</keyword>
<dbReference type="AlphaFoldDB" id="A0A7Z2GBI6"/>
<accession>A0A7Z2GBI6</accession>
<evidence type="ECO:0000256" key="2">
    <source>
        <dbReference type="SAM" id="SignalP"/>
    </source>
</evidence>
<dbReference type="KEGG" id="pacp:FAZ97_27585"/>
<reference evidence="3 4" key="1">
    <citation type="submission" date="2019-12" db="EMBL/GenBank/DDBJ databases">
        <title>Paraburkholderia acidiphila 7Q-K02 sp. nov and Paraburkholderia acidisoli DHF22 sp. nov., two strains isolated from forest soil.</title>
        <authorList>
            <person name="Gao Z."/>
            <person name="Qiu L."/>
        </authorList>
    </citation>
    <scope>NUCLEOTIDE SEQUENCE [LARGE SCALE GENOMIC DNA]</scope>
    <source>
        <strain evidence="3 4">7Q-K02</strain>
    </source>
</reference>
<evidence type="ECO:0000256" key="1">
    <source>
        <dbReference type="SAM" id="MobiDB-lite"/>
    </source>
</evidence>
<keyword evidence="2" id="KW-0732">Signal</keyword>
<protein>
    <submittedName>
        <fullName evidence="3">Uncharacterized protein</fullName>
    </submittedName>
</protein>